<keyword evidence="1" id="KW-0812">Transmembrane</keyword>
<dbReference type="STRING" id="46224.B4102_2284"/>
<dbReference type="AlphaFoldDB" id="A0A150LFT8"/>
<evidence type="ECO:0000313" key="3">
    <source>
        <dbReference type="Proteomes" id="UP000075666"/>
    </source>
</evidence>
<accession>A0A150LFT8</accession>
<keyword evidence="3" id="KW-1185">Reference proteome</keyword>
<gene>
    <name evidence="2" type="ORF">B4102_2284</name>
</gene>
<keyword evidence="1" id="KW-0472">Membrane</keyword>
<dbReference type="PATRIC" id="fig|46224.3.peg.236"/>
<evidence type="ECO:0000256" key="1">
    <source>
        <dbReference type="SAM" id="Phobius"/>
    </source>
</evidence>
<feature type="transmembrane region" description="Helical" evidence="1">
    <location>
        <begin position="6"/>
        <end position="25"/>
    </location>
</feature>
<name>A0A150LFT8_9BACI</name>
<feature type="transmembrane region" description="Helical" evidence="1">
    <location>
        <begin position="32"/>
        <end position="53"/>
    </location>
</feature>
<reference evidence="2 3" key="1">
    <citation type="submission" date="2016-01" db="EMBL/GenBank/DDBJ databases">
        <title>Genome Sequences of Twelve Sporeforming Bacillus Species Isolated from Foods.</title>
        <authorList>
            <person name="Berendsen E.M."/>
            <person name="Wells-Bennik M.H."/>
            <person name="Krawcyk A.O."/>
            <person name="De Jong A."/>
            <person name="Holsappel S."/>
            <person name="Eijlander R.T."/>
            <person name="Kuipers O.P."/>
        </authorList>
    </citation>
    <scope>NUCLEOTIDE SEQUENCE [LARGE SCALE GENOMIC DNA]</scope>
    <source>
        <strain evidence="2 3">B4102</strain>
    </source>
</reference>
<protein>
    <submittedName>
        <fullName evidence="2">Uncharacterized protein</fullName>
    </submittedName>
</protein>
<proteinExistence type="predicted"/>
<keyword evidence="1" id="KW-1133">Transmembrane helix</keyword>
<sequence length="155" mass="17120">MGFGIFVSLFILSILLFIVSIFLFVKRKKYGIKAPIATSVIFIILLCIVIPLGNQPEKGDYKKEASTFSYDRYLNGSVPEGTIVKVQGQVISLDKFTIDQEEVFLLDSEDGAFYVKNNNVDSTEIKDGEMITVYGGYAGNGDSKSPSINAQIIEK</sequence>
<comment type="caution">
    <text evidence="2">The sequence shown here is derived from an EMBL/GenBank/DDBJ whole genome shotgun (WGS) entry which is preliminary data.</text>
</comment>
<organism evidence="2 3">
    <name type="scientific">Heyndrickxia sporothermodurans</name>
    <dbReference type="NCBI Taxonomy" id="46224"/>
    <lineage>
        <taxon>Bacteria</taxon>
        <taxon>Bacillati</taxon>
        <taxon>Bacillota</taxon>
        <taxon>Bacilli</taxon>
        <taxon>Bacillales</taxon>
        <taxon>Bacillaceae</taxon>
        <taxon>Heyndrickxia</taxon>
    </lineage>
</organism>
<dbReference type="RefSeq" id="WP_066226600.1">
    <property type="nucleotide sequence ID" value="NZ_LQYN01000009.1"/>
</dbReference>
<dbReference type="EMBL" id="LQYN01000009">
    <property type="protein sequence ID" value="KYD11100.1"/>
    <property type="molecule type" value="Genomic_DNA"/>
</dbReference>
<evidence type="ECO:0000313" key="2">
    <source>
        <dbReference type="EMBL" id="KYD11100.1"/>
    </source>
</evidence>
<dbReference type="Proteomes" id="UP000075666">
    <property type="component" value="Unassembled WGS sequence"/>
</dbReference>